<evidence type="ECO:0000256" key="1">
    <source>
        <dbReference type="SAM" id="Phobius"/>
    </source>
</evidence>
<feature type="transmembrane region" description="Helical" evidence="1">
    <location>
        <begin position="6"/>
        <end position="23"/>
    </location>
</feature>
<evidence type="ECO:0000313" key="2">
    <source>
        <dbReference type="EMBL" id="MBC2602093.1"/>
    </source>
</evidence>
<keyword evidence="1" id="KW-1133">Transmembrane helix</keyword>
<organism evidence="2 3">
    <name type="scientific">Puniceicoccus vermicola</name>
    <dbReference type="NCBI Taxonomy" id="388746"/>
    <lineage>
        <taxon>Bacteria</taxon>
        <taxon>Pseudomonadati</taxon>
        <taxon>Verrucomicrobiota</taxon>
        <taxon>Opitutia</taxon>
        <taxon>Puniceicoccales</taxon>
        <taxon>Puniceicoccaceae</taxon>
        <taxon>Puniceicoccus</taxon>
    </lineage>
</organism>
<keyword evidence="3" id="KW-1185">Reference proteome</keyword>
<dbReference type="Proteomes" id="UP000525652">
    <property type="component" value="Unassembled WGS sequence"/>
</dbReference>
<accession>A0A7X1AY21</accession>
<comment type="caution">
    <text evidence="2">The sequence shown here is derived from an EMBL/GenBank/DDBJ whole genome shotgun (WGS) entry which is preliminary data.</text>
</comment>
<reference evidence="2 3" key="1">
    <citation type="submission" date="2020-07" db="EMBL/GenBank/DDBJ databases">
        <authorList>
            <person name="Feng X."/>
        </authorList>
    </citation>
    <scope>NUCLEOTIDE SEQUENCE [LARGE SCALE GENOMIC DNA]</scope>
    <source>
        <strain evidence="2 3">JCM14086</strain>
    </source>
</reference>
<keyword evidence="1" id="KW-0472">Membrane</keyword>
<protein>
    <submittedName>
        <fullName evidence="2">Uncharacterized protein</fullName>
    </submittedName>
</protein>
<gene>
    <name evidence="2" type="ORF">H5P30_09925</name>
</gene>
<name>A0A7X1AY21_9BACT</name>
<dbReference type="EMBL" id="JACHVA010000082">
    <property type="protein sequence ID" value="MBC2602093.1"/>
    <property type="molecule type" value="Genomic_DNA"/>
</dbReference>
<keyword evidence="1" id="KW-0812">Transmembrane</keyword>
<dbReference type="AlphaFoldDB" id="A0A7X1AY21"/>
<dbReference type="RefSeq" id="WP_185692793.1">
    <property type="nucleotide sequence ID" value="NZ_JACHVA010000082.1"/>
</dbReference>
<evidence type="ECO:0000313" key="3">
    <source>
        <dbReference type="Proteomes" id="UP000525652"/>
    </source>
</evidence>
<proteinExistence type="predicted"/>
<sequence>MSSEIIGALILAGGALLGILLKYRLDNQKTSKVPSAVSAQKDEFVTSKPLTEEPIPEPVSVDAQRCFLSHSEIVQAIESQAPYQEQSVHDSFVGHQITWSSTLQSISRHGDSVTVMGSIPVEGHGCLFCKTSKKEAQIFNLVPKKTSFLVTGTIERINRFEVDLNDCTFEIRTSAEAE</sequence>